<dbReference type="SUPFAM" id="SSF56112">
    <property type="entry name" value="Protein kinase-like (PK-like)"/>
    <property type="match status" value="1"/>
</dbReference>
<reference evidence="3" key="1">
    <citation type="submission" date="2021-12" db="EMBL/GenBank/DDBJ databases">
        <title>Prjna785345.</title>
        <authorList>
            <person name="Rujirawat T."/>
            <person name="Krajaejun T."/>
        </authorList>
    </citation>
    <scope>NUCLEOTIDE SEQUENCE</scope>
    <source>
        <strain evidence="3">Pi057C3</strain>
    </source>
</reference>
<dbReference type="AlphaFoldDB" id="A0AAD5Q5G9"/>
<keyword evidence="1" id="KW-0732">Signal</keyword>
<dbReference type="Proteomes" id="UP001209570">
    <property type="component" value="Unassembled WGS sequence"/>
</dbReference>
<dbReference type="EMBL" id="JAKCXM010001047">
    <property type="protein sequence ID" value="KAJ0391425.1"/>
    <property type="molecule type" value="Genomic_DNA"/>
</dbReference>
<dbReference type="PANTHER" id="PTHR44329">
    <property type="entry name" value="SERINE/THREONINE-PROTEIN KINASE TNNI3K-RELATED"/>
    <property type="match status" value="1"/>
</dbReference>
<sequence>MALARIARVPMILAAALVAEAIATLRVTHSGGGFRQLPTPEPVVQVKSSKQQVCGVTASGGLICAPTADVSRDLQWTPLSKKDVIAVAVNGSEVWALDETYLMATTTRNGNSTVWDRVNVHLTDVVTDGVVLFGIGLAAEIYRGATTSSIHGFTDVGNPQVRSIDVANTTSVFVLGNMTAMFIPSNAFPASDGPYRSITSDGAIACATKDTTETVFCATKNMSAWLPIGGKLSQLSLRNGRLYGVATNGTVWTTTLKVTDNPDPSYEKLTEQEKTADATRIPLKELIVGKKISRGAFGDVYKGSYDNQVVAIKVLAESKRRNMSELTKFAKEARFMAALQHNHIVRFVGVAWNSPSNLCIVSEFLAGGDVRGLLQRYLSDGRPEGFSPKKIKIALHVAHALTYLHSLQPIVLHRDLKSKNILLTEDGDAKLTDFGVSREFEDVTMTAGVGTSLWMAPEIIQGERYDEKADVYSFGVVLSELDTNDLPFAEAQRDGVVVITENGKGSREKKQLHEVAILQLVAQGRLCVRFSESAIPALKELGQACVSVDPTQRPTSATLLYKINQIWLDERKKLETDEK</sequence>
<organism evidence="3 4">
    <name type="scientific">Pythium insidiosum</name>
    <name type="common">Pythiosis disease agent</name>
    <dbReference type="NCBI Taxonomy" id="114742"/>
    <lineage>
        <taxon>Eukaryota</taxon>
        <taxon>Sar</taxon>
        <taxon>Stramenopiles</taxon>
        <taxon>Oomycota</taxon>
        <taxon>Peronosporomycetes</taxon>
        <taxon>Pythiales</taxon>
        <taxon>Pythiaceae</taxon>
        <taxon>Pythium</taxon>
    </lineage>
</organism>
<evidence type="ECO:0000259" key="2">
    <source>
        <dbReference type="PROSITE" id="PS50011"/>
    </source>
</evidence>
<keyword evidence="4" id="KW-1185">Reference proteome</keyword>
<dbReference type="PROSITE" id="PS00108">
    <property type="entry name" value="PROTEIN_KINASE_ST"/>
    <property type="match status" value="1"/>
</dbReference>
<feature type="domain" description="Protein kinase" evidence="2">
    <location>
        <begin position="286"/>
        <end position="568"/>
    </location>
</feature>
<evidence type="ECO:0000256" key="1">
    <source>
        <dbReference type="SAM" id="SignalP"/>
    </source>
</evidence>
<dbReference type="PROSITE" id="PS50011">
    <property type="entry name" value="PROTEIN_KINASE_DOM"/>
    <property type="match status" value="1"/>
</dbReference>
<name>A0AAD5Q5G9_PYTIN</name>
<dbReference type="GO" id="GO:0004674">
    <property type="term" value="F:protein serine/threonine kinase activity"/>
    <property type="evidence" value="ECO:0007669"/>
    <property type="project" value="TreeGrafter"/>
</dbReference>
<feature type="chain" id="PRO_5042017511" description="Protein kinase domain-containing protein" evidence="1">
    <location>
        <begin position="22"/>
        <end position="579"/>
    </location>
</feature>
<proteinExistence type="predicted"/>
<evidence type="ECO:0000313" key="4">
    <source>
        <dbReference type="Proteomes" id="UP001209570"/>
    </source>
</evidence>
<dbReference type="InterPro" id="IPR000719">
    <property type="entry name" value="Prot_kinase_dom"/>
</dbReference>
<dbReference type="SMART" id="SM00220">
    <property type="entry name" value="S_TKc"/>
    <property type="match status" value="1"/>
</dbReference>
<dbReference type="InterPro" id="IPR008271">
    <property type="entry name" value="Ser/Thr_kinase_AS"/>
</dbReference>
<dbReference type="PANTHER" id="PTHR44329:SF214">
    <property type="entry name" value="PROTEIN KINASE DOMAIN-CONTAINING PROTEIN"/>
    <property type="match status" value="1"/>
</dbReference>
<dbReference type="Pfam" id="PF00069">
    <property type="entry name" value="Pkinase"/>
    <property type="match status" value="1"/>
</dbReference>
<dbReference type="InterPro" id="IPR051681">
    <property type="entry name" value="Ser/Thr_Kinases-Pseudokinases"/>
</dbReference>
<dbReference type="GO" id="GO:0005524">
    <property type="term" value="F:ATP binding"/>
    <property type="evidence" value="ECO:0007669"/>
    <property type="project" value="InterPro"/>
</dbReference>
<dbReference type="InterPro" id="IPR011009">
    <property type="entry name" value="Kinase-like_dom_sf"/>
</dbReference>
<comment type="caution">
    <text evidence="3">The sequence shown here is derived from an EMBL/GenBank/DDBJ whole genome shotgun (WGS) entry which is preliminary data.</text>
</comment>
<dbReference type="Gene3D" id="3.30.200.20">
    <property type="entry name" value="Phosphorylase Kinase, domain 1"/>
    <property type="match status" value="1"/>
</dbReference>
<accession>A0AAD5Q5G9</accession>
<dbReference type="Gene3D" id="1.10.510.10">
    <property type="entry name" value="Transferase(Phosphotransferase) domain 1"/>
    <property type="match status" value="1"/>
</dbReference>
<evidence type="ECO:0000313" key="3">
    <source>
        <dbReference type="EMBL" id="KAJ0391425.1"/>
    </source>
</evidence>
<feature type="signal peptide" evidence="1">
    <location>
        <begin position="1"/>
        <end position="21"/>
    </location>
</feature>
<protein>
    <recommendedName>
        <fullName evidence="2">Protein kinase domain-containing protein</fullName>
    </recommendedName>
</protein>
<gene>
    <name evidence="3" type="ORF">P43SY_001044</name>
</gene>